<proteinExistence type="predicted"/>
<organism evidence="2 3">
    <name type="scientific">Sclerotinia trifoliorum</name>
    <dbReference type="NCBI Taxonomy" id="28548"/>
    <lineage>
        <taxon>Eukaryota</taxon>
        <taxon>Fungi</taxon>
        <taxon>Dikarya</taxon>
        <taxon>Ascomycota</taxon>
        <taxon>Pezizomycotina</taxon>
        <taxon>Leotiomycetes</taxon>
        <taxon>Helotiales</taxon>
        <taxon>Sclerotiniaceae</taxon>
        <taxon>Sclerotinia</taxon>
    </lineage>
</organism>
<keyword evidence="3" id="KW-1185">Reference proteome</keyword>
<feature type="compositionally biased region" description="Basic and acidic residues" evidence="1">
    <location>
        <begin position="1"/>
        <end position="15"/>
    </location>
</feature>
<feature type="region of interest" description="Disordered" evidence="1">
    <location>
        <begin position="73"/>
        <end position="132"/>
    </location>
</feature>
<dbReference type="EMBL" id="CAJHIA010000017">
    <property type="protein sequence ID" value="CAD6446209.1"/>
    <property type="molecule type" value="Genomic_DNA"/>
</dbReference>
<evidence type="ECO:0000313" key="2">
    <source>
        <dbReference type="EMBL" id="CAD6446209.1"/>
    </source>
</evidence>
<feature type="compositionally biased region" description="Polar residues" evidence="1">
    <location>
        <begin position="102"/>
        <end position="115"/>
    </location>
</feature>
<feature type="compositionally biased region" description="Low complexity" evidence="1">
    <location>
        <begin position="82"/>
        <end position="101"/>
    </location>
</feature>
<name>A0A8H2VW17_9HELO</name>
<comment type="caution">
    <text evidence="2">The sequence shown here is derived from an EMBL/GenBank/DDBJ whole genome shotgun (WGS) entry which is preliminary data.</text>
</comment>
<gene>
    <name evidence="2" type="ORF">SCLTRI_LOCUS5919</name>
</gene>
<evidence type="ECO:0000256" key="1">
    <source>
        <dbReference type="SAM" id="MobiDB-lite"/>
    </source>
</evidence>
<reference evidence="2" key="1">
    <citation type="submission" date="2020-10" db="EMBL/GenBank/DDBJ databases">
        <authorList>
            <person name="Kusch S."/>
        </authorList>
    </citation>
    <scope>NUCLEOTIDE SEQUENCE</scope>
    <source>
        <strain evidence="2">SwB9</strain>
    </source>
</reference>
<dbReference type="Proteomes" id="UP000624404">
    <property type="component" value="Unassembled WGS sequence"/>
</dbReference>
<dbReference type="AlphaFoldDB" id="A0A8H2VW17"/>
<evidence type="ECO:0000313" key="3">
    <source>
        <dbReference type="Proteomes" id="UP000624404"/>
    </source>
</evidence>
<protein>
    <submittedName>
        <fullName evidence="2">F5d0ee57-4b51-40cb-a494-032c30da632b</fullName>
    </submittedName>
</protein>
<feature type="region of interest" description="Disordered" evidence="1">
    <location>
        <begin position="1"/>
        <end position="28"/>
    </location>
</feature>
<feature type="region of interest" description="Disordered" evidence="1">
    <location>
        <begin position="170"/>
        <end position="200"/>
    </location>
</feature>
<sequence>MSTETQYHDETRQLQDDDDPFDPNMIQHIDKSGNEYRIWEDEIHVEQSKPIPPLPEYVDIETILNLGREASENYDNTGLLTPSPSARSPSSSPTSFDSSNPDTEPNPSMQTQQPLNPIPIQKSPINSQYHRQSRTISPFTIITRSRITSKTTFCALNEKRKSEIAYPLPHKSSFRSSSRNYRIRKKPNKNPYSPARSRIV</sequence>
<accession>A0A8H2VW17</accession>